<keyword evidence="9 12" id="KW-0408">Iron</keyword>
<dbReference type="GO" id="GO:0004497">
    <property type="term" value="F:monooxygenase activity"/>
    <property type="evidence" value="ECO:0007669"/>
    <property type="project" value="UniProtKB-KW"/>
</dbReference>
<comment type="caution">
    <text evidence="15">The sequence shown here is derived from an EMBL/GenBank/DDBJ whole genome shotgun (WGS) entry which is preliminary data.</text>
</comment>
<evidence type="ECO:0000256" key="11">
    <source>
        <dbReference type="ARBA" id="ARBA00023136"/>
    </source>
</evidence>
<evidence type="ECO:0000313" key="15">
    <source>
        <dbReference type="EMBL" id="CAI6336678.1"/>
    </source>
</evidence>
<sequence length="543" mass="61398">MSPHPLLDPSNSRALFSILGAIAGIAIHLSLFIRGEWHLQAPTVLKSHAALFALSMFVKNGVFFASAYCISLFTSITTYRLFFHPLTRAGFAGPTSMRMSKLVHSWKCLFTSNHLVLHDLHKRYGDFVRTGPSEITIYHPDAFLVLDGAKSTCIKSEFYDVLHPNRSLIATRAKDKHAARRREWNRGFNKTATDSYLAKSQTHISSLLSLIRASAQSHTEADIRDLMYWYGFDVMGDFIFNQSFGMLENQRWHETVRLLRKGFEVLGPTAPVPWAIQIAFNCLPSVGPLREWKEMNEWCVRTMEGRVEASEKCETSIPDVAYFLIEKARENGFSEEDWQWLCGDSLLAMIAGSEPTADALLGAFYFLSKNPSHIEKIHEELKNVDVTSVEELAGLRHLNAVMQESLRLFHPVPTGGIRKAQAEGVVIGDTYIPPYTTLVAPRYSIFRREDVFENAEEFIPERWYSKPVTFSSQTGYAPFGTGATSCLGRAFGLDQMRLVLAQVIQKYRFEIAPGEGKDRFMVDLMDHFTSNPGQLKLVFSARK</sequence>
<evidence type="ECO:0000256" key="6">
    <source>
        <dbReference type="ARBA" id="ARBA00022723"/>
    </source>
</evidence>
<dbReference type="GO" id="GO:0016020">
    <property type="term" value="C:membrane"/>
    <property type="evidence" value="ECO:0007669"/>
    <property type="project" value="UniProtKB-SubCell"/>
</dbReference>
<dbReference type="InterPro" id="IPR017972">
    <property type="entry name" value="Cyt_P450_CS"/>
</dbReference>
<dbReference type="InterPro" id="IPR036396">
    <property type="entry name" value="Cyt_P450_sf"/>
</dbReference>
<keyword evidence="10 13" id="KW-0503">Monooxygenase</keyword>
<evidence type="ECO:0000256" key="10">
    <source>
        <dbReference type="ARBA" id="ARBA00023033"/>
    </source>
</evidence>
<dbReference type="InterPro" id="IPR001128">
    <property type="entry name" value="Cyt_P450"/>
</dbReference>
<keyword evidence="6 12" id="KW-0479">Metal-binding</keyword>
<proteinExistence type="inferred from homology"/>
<dbReference type="Pfam" id="PF00067">
    <property type="entry name" value="p450"/>
    <property type="match status" value="1"/>
</dbReference>
<evidence type="ECO:0008006" key="17">
    <source>
        <dbReference type="Google" id="ProtNLM"/>
    </source>
</evidence>
<dbReference type="Gene3D" id="1.10.630.10">
    <property type="entry name" value="Cytochrome P450"/>
    <property type="match status" value="1"/>
</dbReference>
<evidence type="ECO:0000256" key="14">
    <source>
        <dbReference type="SAM" id="Phobius"/>
    </source>
</evidence>
<dbReference type="GO" id="GO:0005506">
    <property type="term" value="F:iron ion binding"/>
    <property type="evidence" value="ECO:0007669"/>
    <property type="project" value="InterPro"/>
</dbReference>
<evidence type="ECO:0000256" key="3">
    <source>
        <dbReference type="ARBA" id="ARBA00010617"/>
    </source>
</evidence>
<comment type="subcellular location">
    <subcellularLocation>
        <location evidence="2">Membrane</location>
    </subcellularLocation>
</comment>
<protein>
    <recommendedName>
        <fullName evidence="17">Cytochrome P450</fullName>
    </recommendedName>
</protein>
<dbReference type="SUPFAM" id="SSF48264">
    <property type="entry name" value="Cytochrome P450"/>
    <property type="match status" value="1"/>
</dbReference>
<dbReference type="PRINTS" id="PR00463">
    <property type="entry name" value="EP450I"/>
</dbReference>
<dbReference type="InterPro" id="IPR050121">
    <property type="entry name" value="Cytochrome_P450_monoxygenase"/>
</dbReference>
<evidence type="ECO:0000256" key="5">
    <source>
        <dbReference type="ARBA" id="ARBA00022692"/>
    </source>
</evidence>
<name>A0A9W4XM51_9PLEO</name>
<feature type="binding site" description="axial binding residue" evidence="12">
    <location>
        <position position="486"/>
    </location>
    <ligand>
        <name>heme</name>
        <dbReference type="ChEBI" id="CHEBI:30413"/>
    </ligand>
    <ligandPart>
        <name>Fe</name>
        <dbReference type="ChEBI" id="CHEBI:18248"/>
    </ligandPart>
</feature>
<keyword evidence="16" id="KW-1185">Reference proteome</keyword>
<dbReference type="PRINTS" id="PR00385">
    <property type="entry name" value="P450"/>
</dbReference>
<dbReference type="EMBL" id="CAOQHR010000006">
    <property type="protein sequence ID" value="CAI6336678.1"/>
    <property type="molecule type" value="Genomic_DNA"/>
</dbReference>
<dbReference type="GO" id="GO:0020037">
    <property type="term" value="F:heme binding"/>
    <property type="evidence" value="ECO:0007669"/>
    <property type="project" value="InterPro"/>
</dbReference>
<keyword evidence="4 12" id="KW-0349">Heme</keyword>
<dbReference type="PROSITE" id="PS00086">
    <property type="entry name" value="CYTOCHROME_P450"/>
    <property type="match status" value="1"/>
</dbReference>
<accession>A0A9W4XM51</accession>
<evidence type="ECO:0000256" key="7">
    <source>
        <dbReference type="ARBA" id="ARBA00022989"/>
    </source>
</evidence>
<keyword evidence="11 14" id="KW-0472">Membrane</keyword>
<feature type="transmembrane region" description="Helical" evidence="14">
    <location>
        <begin position="14"/>
        <end position="37"/>
    </location>
</feature>
<gene>
    <name evidence="15" type="ORF">PDIGIT_LOCUS9783</name>
</gene>
<evidence type="ECO:0000256" key="2">
    <source>
        <dbReference type="ARBA" id="ARBA00004370"/>
    </source>
</evidence>
<dbReference type="InterPro" id="IPR002401">
    <property type="entry name" value="Cyt_P450_E_grp-I"/>
</dbReference>
<evidence type="ECO:0000256" key="9">
    <source>
        <dbReference type="ARBA" id="ARBA00023004"/>
    </source>
</evidence>
<feature type="transmembrane region" description="Helical" evidence="14">
    <location>
        <begin position="49"/>
        <end position="73"/>
    </location>
</feature>
<reference evidence="15" key="1">
    <citation type="submission" date="2023-01" db="EMBL/GenBank/DDBJ databases">
        <authorList>
            <person name="Van Ghelder C."/>
            <person name="Rancurel C."/>
        </authorList>
    </citation>
    <scope>NUCLEOTIDE SEQUENCE</scope>
    <source>
        <strain evidence="15">CNCM I-4278</strain>
    </source>
</reference>
<evidence type="ECO:0000256" key="4">
    <source>
        <dbReference type="ARBA" id="ARBA00022617"/>
    </source>
</evidence>
<evidence type="ECO:0000256" key="8">
    <source>
        <dbReference type="ARBA" id="ARBA00023002"/>
    </source>
</evidence>
<comment type="similarity">
    <text evidence="3 13">Belongs to the cytochrome P450 family.</text>
</comment>
<dbReference type="OrthoDB" id="6692864at2759"/>
<keyword evidence="5 14" id="KW-0812">Transmembrane</keyword>
<dbReference type="PANTHER" id="PTHR24305:SF112">
    <property type="entry name" value="L-ORNITHINE-N5-MONOOXYGENASE (EUROFUNG)"/>
    <property type="match status" value="1"/>
</dbReference>
<dbReference type="PANTHER" id="PTHR24305">
    <property type="entry name" value="CYTOCHROME P450"/>
    <property type="match status" value="1"/>
</dbReference>
<dbReference type="GO" id="GO:0016705">
    <property type="term" value="F:oxidoreductase activity, acting on paired donors, with incorporation or reduction of molecular oxygen"/>
    <property type="evidence" value="ECO:0007669"/>
    <property type="project" value="InterPro"/>
</dbReference>
<dbReference type="AlphaFoldDB" id="A0A9W4XM51"/>
<evidence type="ECO:0000256" key="13">
    <source>
        <dbReference type="RuleBase" id="RU000461"/>
    </source>
</evidence>
<keyword evidence="8 13" id="KW-0560">Oxidoreductase</keyword>
<comment type="cofactor">
    <cofactor evidence="1 12">
        <name>heme</name>
        <dbReference type="ChEBI" id="CHEBI:30413"/>
    </cofactor>
</comment>
<evidence type="ECO:0000256" key="1">
    <source>
        <dbReference type="ARBA" id="ARBA00001971"/>
    </source>
</evidence>
<evidence type="ECO:0000256" key="12">
    <source>
        <dbReference type="PIRSR" id="PIRSR602401-1"/>
    </source>
</evidence>
<organism evidence="15 16">
    <name type="scientific">Periconia digitata</name>
    <dbReference type="NCBI Taxonomy" id="1303443"/>
    <lineage>
        <taxon>Eukaryota</taxon>
        <taxon>Fungi</taxon>
        <taxon>Dikarya</taxon>
        <taxon>Ascomycota</taxon>
        <taxon>Pezizomycotina</taxon>
        <taxon>Dothideomycetes</taxon>
        <taxon>Pleosporomycetidae</taxon>
        <taxon>Pleosporales</taxon>
        <taxon>Massarineae</taxon>
        <taxon>Periconiaceae</taxon>
        <taxon>Periconia</taxon>
    </lineage>
</organism>
<dbReference type="Proteomes" id="UP001152607">
    <property type="component" value="Unassembled WGS sequence"/>
</dbReference>
<keyword evidence="7 14" id="KW-1133">Transmembrane helix</keyword>
<evidence type="ECO:0000313" key="16">
    <source>
        <dbReference type="Proteomes" id="UP001152607"/>
    </source>
</evidence>
<dbReference type="CDD" id="cd11061">
    <property type="entry name" value="CYP67-like"/>
    <property type="match status" value="1"/>
</dbReference>